<dbReference type="EMBL" id="OZ023712">
    <property type="protein sequence ID" value="CAK9860987.1"/>
    <property type="molecule type" value="Genomic_DNA"/>
</dbReference>
<sequence length="89" mass="10126">MSSKTTTPTQDKPSRFFKKRQHKKDKFSASSPHDFELGLLDPRLISGILARSTSNLFDNRTLEYRSQTSATTEDPARAQESKIMELPKP</sequence>
<feature type="compositionally biased region" description="Polar residues" evidence="1">
    <location>
        <begin position="1"/>
        <end position="11"/>
    </location>
</feature>
<feature type="region of interest" description="Disordered" evidence="1">
    <location>
        <begin position="1"/>
        <end position="33"/>
    </location>
</feature>
<organism evidence="2 3">
    <name type="scientific">Sphagnum jensenii</name>
    <dbReference type="NCBI Taxonomy" id="128206"/>
    <lineage>
        <taxon>Eukaryota</taxon>
        <taxon>Viridiplantae</taxon>
        <taxon>Streptophyta</taxon>
        <taxon>Embryophyta</taxon>
        <taxon>Bryophyta</taxon>
        <taxon>Sphagnophytina</taxon>
        <taxon>Sphagnopsida</taxon>
        <taxon>Sphagnales</taxon>
        <taxon>Sphagnaceae</taxon>
        <taxon>Sphagnum</taxon>
    </lineage>
</organism>
<feature type="compositionally biased region" description="Basic and acidic residues" evidence="1">
    <location>
        <begin position="74"/>
        <end position="89"/>
    </location>
</feature>
<feature type="region of interest" description="Disordered" evidence="1">
    <location>
        <begin position="65"/>
        <end position="89"/>
    </location>
</feature>
<accession>A0ABP1AEY1</accession>
<protein>
    <submittedName>
        <fullName evidence="2">Uncharacterized protein</fullName>
    </submittedName>
</protein>
<reference evidence="2" key="1">
    <citation type="submission" date="2024-03" db="EMBL/GenBank/DDBJ databases">
        <authorList>
            <consortium name="ELIXIR-Norway"/>
            <consortium name="Elixir Norway"/>
        </authorList>
    </citation>
    <scope>NUCLEOTIDE SEQUENCE</scope>
</reference>
<keyword evidence="3" id="KW-1185">Reference proteome</keyword>
<evidence type="ECO:0000256" key="1">
    <source>
        <dbReference type="SAM" id="MobiDB-lite"/>
    </source>
</evidence>
<name>A0ABP1AEY1_9BRYO</name>
<feature type="compositionally biased region" description="Basic residues" evidence="1">
    <location>
        <begin position="15"/>
        <end position="25"/>
    </location>
</feature>
<dbReference type="Proteomes" id="UP001497522">
    <property type="component" value="Chromosome 11"/>
</dbReference>
<proteinExistence type="predicted"/>
<evidence type="ECO:0000313" key="2">
    <source>
        <dbReference type="EMBL" id="CAK9860987.1"/>
    </source>
</evidence>
<evidence type="ECO:0000313" key="3">
    <source>
        <dbReference type="Proteomes" id="UP001497522"/>
    </source>
</evidence>
<gene>
    <name evidence="2" type="ORF">CSSPJE1EN2_LOCUS3982</name>
</gene>